<dbReference type="Proteomes" id="UP000199372">
    <property type="component" value="Unassembled WGS sequence"/>
</dbReference>
<name>A0A1H8FP02_9RHOB</name>
<dbReference type="GO" id="GO:0019867">
    <property type="term" value="C:outer membrane"/>
    <property type="evidence" value="ECO:0007669"/>
    <property type="project" value="InterPro"/>
</dbReference>
<protein>
    <submittedName>
        <fullName evidence="1">LPS-assembly lipoprotein</fullName>
    </submittedName>
</protein>
<evidence type="ECO:0000313" key="2">
    <source>
        <dbReference type="Proteomes" id="UP000199372"/>
    </source>
</evidence>
<dbReference type="AlphaFoldDB" id="A0A1H8FP02"/>
<dbReference type="GO" id="GO:0043165">
    <property type="term" value="P:Gram-negative-bacterium-type cell outer membrane assembly"/>
    <property type="evidence" value="ECO:0007669"/>
    <property type="project" value="InterPro"/>
</dbReference>
<dbReference type="InterPro" id="IPR007485">
    <property type="entry name" value="LPS_assembly_LptE"/>
</dbReference>
<reference evidence="2" key="1">
    <citation type="submission" date="2016-10" db="EMBL/GenBank/DDBJ databases">
        <authorList>
            <person name="Varghese N."/>
            <person name="Submissions S."/>
        </authorList>
    </citation>
    <scope>NUCLEOTIDE SEQUENCE [LARGE SCALE GENOMIC DNA]</scope>
    <source>
        <strain evidence="2">DSM 26893</strain>
    </source>
</reference>
<gene>
    <name evidence="1" type="ORF">SAMN04488011_103396</name>
</gene>
<sequence length="193" mass="20431">MGRGAQRIRDLVARTAGLFFGRPSLMICAPLLVAACGFTPVYGPQGVARGLYGQIQVAPPRDVPGYILARELQQRLGLVDGAAPYDLTAEVDVNETGLGITPDQEITRIRLQGTLSYRLSDSSTGAAIRTGSVQNFTSYSAPVFSAARQSIAGNSVTVAVAEEDAVERLMTILADQLVAELLATAPDWRGPTP</sequence>
<keyword evidence="1" id="KW-0449">Lipoprotein</keyword>
<keyword evidence="2" id="KW-1185">Reference proteome</keyword>
<dbReference type="OrthoDB" id="7629596at2"/>
<proteinExistence type="predicted"/>
<evidence type="ECO:0000313" key="1">
    <source>
        <dbReference type="EMBL" id="SEN32947.1"/>
    </source>
</evidence>
<dbReference type="Pfam" id="PF04390">
    <property type="entry name" value="LptE"/>
    <property type="match status" value="1"/>
</dbReference>
<accession>A0A1H8FP02</accession>
<dbReference type="EMBL" id="FOCM01000003">
    <property type="protein sequence ID" value="SEN32947.1"/>
    <property type="molecule type" value="Genomic_DNA"/>
</dbReference>
<dbReference type="Gene3D" id="3.30.160.150">
    <property type="entry name" value="Lipoprotein like domain"/>
    <property type="match status" value="1"/>
</dbReference>
<organism evidence="1 2">
    <name type="scientific">Palleronia pelagia</name>
    <dbReference type="NCBI Taxonomy" id="387096"/>
    <lineage>
        <taxon>Bacteria</taxon>
        <taxon>Pseudomonadati</taxon>
        <taxon>Pseudomonadota</taxon>
        <taxon>Alphaproteobacteria</taxon>
        <taxon>Rhodobacterales</taxon>
        <taxon>Roseobacteraceae</taxon>
        <taxon>Palleronia</taxon>
    </lineage>
</organism>